<dbReference type="Pfam" id="PF08268">
    <property type="entry name" value="FBA_3"/>
    <property type="match status" value="1"/>
</dbReference>
<name>A0ABQ8A9Q3_BRANA</name>
<dbReference type="InterPro" id="IPR013187">
    <property type="entry name" value="F-box-assoc_dom_typ3"/>
</dbReference>
<dbReference type="InterPro" id="IPR036047">
    <property type="entry name" value="F-box-like_dom_sf"/>
</dbReference>
<gene>
    <name evidence="2" type="ORF">HID58_051552</name>
</gene>
<protein>
    <recommendedName>
        <fullName evidence="1">F-box associated beta-propeller type 3 domain-containing protein</fullName>
    </recommendedName>
</protein>
<dbReference type="NCBIfam" id="TIGR01640">
    <property type="entry name" value="F_box_assoc_1"/>
    <property type="match status" value="1"/>
</dbReference>
<dbReference type="Gene3D" id="1.20.1280.50">
    <property type="match status" value="1"/>
</dbReference>
<organism evidence="2 3">
    <name type="scientific">Brassica napus</name>
    <name type="common">Rape</name>
    <dbReference type="NCBI Taxonomy" id="3708"/>
    <lineage>
        <taxon>Eukaryota</taxon>
        <taxon>Viridiplantae</taxon>
        <taxon>Streptophyta</taxon>
        <taxon>Embryophyta</taxon>
        <taxon>Tracheophyta</taxon>
        <taxon>Spermatophyta</taxon>
        <taxon>Magnoliopsida</taxon>
        <taxon>eudicotyledons</taxon>
        <taxon>Gunneridae</taxon>
        <taxon>Pentapetalae</taxon>
        <taxon>rosids</taxon>
        <taxon>malvids</taxon>
        <taxon>Brassicales</taxon>
        <taxon>Brassicaceae</taxon>
        <taxon>Brassiceae</taxon>
        <taxon>Brassica</taxon>
    </lineage>
</organism>
<keyword evidence="3" id="KW-1185">Reference proteome</keyword>
<dbReference type="SUPFAM" id="SSF81383">
    <property type="entry name" value="F-box domain"/>
    <property type="match status" value="1"/>
</dbReference>
<feature type="domain" description="F-box associated beta-propeller type 3" evidence="1">
    <location>
        <begin position="80"/>
        <end position="356"/>
    </location>
</feature>
<dbReference type="PANTHER" id="PTHR31111:SF23">
    <property type="entry name" value="F-BOX ASSOCIATED DOMAIN-CONTAINING PROTEIN"/>
    <property type="match status" value="1"/>
</dbReference>
<proteinExistence type="predicted"/>
<accession>A0ABQ8A9Q3</accession>
<comment type="caution">
    <text evidence="2">The sequence shown here is derived from an EMBL/GenBank/DDBJ whole genome shotgun (WGS) entry which is preliminary data.</text>
</comment>
<dbReference type="Proteomes" id="UP000824890">
    <property type="component" value="Unassembled WGS sequence"/>
</dbReference>
<sequence>MENSDFAMMPEELKDVIRSKLPPKSLARCIVVSKEWERSIGDRSLQHAHYQESKKQPMLVLLRLCQRRVWNDGEPQYESFNTVNQERPQPIADPHHVTTLPNSDFAVTSGPIRGLLCLHSDRYLVLCNPAIRKCLTVLEFEPEPPQTRKRFNHRGFLFGFDEQSKAFKVIKTEAGDHNLPWRHEIFTVQPGEVIWRQIDCPRPYTPITNSLSIEGNVYLGAVHNKTCLAVTVNLTTESILITELPTAFLLKLGITKLRSYNGQPCLVSDSAHELATTGKFKICVKDKDSGLWGEREVEVKGWSEKVTGSYSFEGTIPSGELVFAKKKLETGFQMLLYYDPRMETFNEYQIQTEEDYDSAEIFLNHKPSIYI</sequence>
<evidence type="ECO:0000313" key="3">
    <source>
        <dbReference type="Proteomes" id="UP000824890"/>
    </source>
</evidence>
<reference evidence="2 3" key="1">
    <citation type="submission" date="2021-05" db="EMBL/GenBank/DDBJ databases">
        <title>Genome Assembly of Synthetic Allotetraploid Brassica napus Reveals Homoeologous Exchanges between Subgenomes.</title>
        <authorList>
            <person name="Davis J.T."/>
        </authorList>
    </citation>
    <scope>NUCLEOTIDE SEQUENCE [LARGE SCALE GENOMIC DNA]</scope>
    <source>
        <strain evidence="3">cv. Da-Ae</strain>
        <tissue evidence="2">Seedling</tissue>
    </source>
</reference>
<dbReference type="PANTHER" id="PTHR31111">
    <property type="entry name" value="BNAA05G37150D PROTEIN-RELATED"/>
    <property type="match status" value="1"/>
</dbReference>
<evidence type="ECO:0000259" key="1">
    <source>
        <dbReference type="Pfam" id="PF08268"/>
    </source>
</evidence>
<dbReference type="InterPro" id="IPR017451">
    <property type="entry name" value="F-box-assoc_interact_dom"/>
</dbReference>
<evidence type="ECO:0000313" key="2">
    <source>
        <dbReference type="EMBL" id="KAH0889123.1"/>
    </source>
</evidence>
<dbReference type="EMBL" id="JAGKQM010000013">
    <property type="protein sequence ID" value="KAH0889123.1"/>
    <property type="molecule type" value="Genomic_DNA"/>
</dbReference>